<dbReference type="KEGG" id="pchi:PC41400_00695"/>
<dbReference type="Pfam" id="PF00069">
    <property type="entry name" value="Pkinase"/>
    <property type="match status" value="1"/>
</dbReference>
<name>A0A410WPF4_9BACL</name>
<evidence type="ECO:0000256" key="2">
    <source>
        <dbReference type="ARBA" id="ARBA00022741"/>
    </source>
</evidence>
<evidence type="ECO:0000313" key="10">
    <source>
        <dbReference type="Proteomes" id="UP000288943"/>
    </source>
</evidence>
<dbReference type="GeneID" id="95373332"/>
<dbReference type="Gene3D" id="1.10.510.10">
    <property type="entry name" value="Transferase(Phosphotransferase) domain 1"/>
    <property type="match status" value="1"/>
</dbReference>
<evidence type="ECO:0000259" key="7">
    <source>
        <dbReference type="PROSITE" id="PS50011"/>
    </source>
</evidence>
<dbReference type="PANTHER" id="PTHR48016:SF56">
    <property type="entry name" value="MAPKK KINASE"/>
    <property type="match status" value="1"/>
</dbReference>
<evidence type="ECO:0000313" key="8">
    <source>
        <dbReference type="EMBL" id="MCY9598757.1"/>
    </source>
</evidence>
<reference evidence="9 10" key="1">
    <citation type="submission" date="2018-01" db="EMBL/GenBank/DDBJ databases">
        <title>The whole genome sequencing and assembly of Paenibacillus chitinolyticus KCCM 41400 strain.</title>
        <authorList>
            <person name="Kim J.-Y."/>
            <person name="Park M.-K."/>
            <person name="Lee Y.-J."/>
            <person name="Yi H."/>
            <person name="Bahn Y.-S."/>
            <person name="Kim J.F."/>
            <person name="Lee D.-W."/>
        </authorList>
    </citation>
    <scope>NUCLEOTIDE SEQUENCE [LARGE SCALE GENOMIC DNA]</scope>
    <source>
        <strain evidence="9 10">KCCM 41400</strain>
    </source>
</reference>
<dbReference type="AlphaFoldDB" id="A0A410WPF4"/>
<dbReference type="InterPro" id="IPR050538">
    <property type="entry name" value="MAP_kinase_kinase_kinase"/>
</dbReference>
<reference evidence="8 11" key="2">
    <citation type="submission" date="2022-05" db="EMBL/GenBank/DDBJ databases">
        <title>Genome Sequencing of Bee-Associated Microbes.</title>
        <authorList>
            <person name="Dunlap C."/>
        </authorList>
    </citation>
    <scope>NUCLEOTIDE SEQUENCE [LARGE SCALE GENOMIC DNA]</scope>
    <source>
        <strain evidence="8 11">NRRL B-23120</strain>
    </source>
</reference>
<dbReference type="EMBL" id="JAMDMJ010000034">
    <property type="protein sequence ID" value="MCY9598757.1"/>
    <property type="molecule type" value="Genomic_DNA"/>
</dbReference>
<sequence>MRMPKRFKHLYTYLHKCFGKSLRSMRGLPFRKGAVIAGTYKIMKKLGAGSFGVAYLALKTDNGQQVVLKRVAPVRGGKKRAEYIFGQETAMLRQLRHPDIPAFYKAFRWRGEFCFTMEYVRGSSLDVLLFREERAFSEKEALLLIRRLLELAGMLHGQGIVHRDISIANVLLDGDRLKLIDFGLARALSSGGAASDSPAGEHLPRWDADVDDDDPSEKKFRRAVHVTGDFYAAGHLLLFLLYSTYSAEDESLAEGAGLSWEKELLLHPGTKKLLRRLLLTEQPYEHASEIQSEIDGILAELEG</sequence>
<protein>
    <submittedName>
        <fullName evidence="8 9">Kinase</fullName>
    </submittedName>
</protein>
<dbReference type="InterPro" id="IPR000719">
    <property type="entry name" value="Prot_kinase_dom"/>
</dbReference>
<dbReference type="CDD" id="cd00180">
    <property type="entry name" value="PKc"/>
    <property type="match status" value="1"/>
</dbReference>
<accession>A0A410WPF4</accession>
<feature type="region of interest" description="Disordered" evidence="6">
    <location>
        <begin position="191"/>
        <end position="211"/>
    </location>
</feature>
<keyword evidence="11" id="KW-1185">Reference proteome</keyword>
<dbReference type="OrthoDB" id="9788659at2"/>
<dbReference type="SUPFAM" id="SSF56112">
    <property type="entry name" value="Protein kinase-like (PK-like)"/>
    <property type="match status" value="1"/>
</dbReference>
<dbReference type="Proteomes" id="UP001527202">
    <property type="component" value="Unassembled WGS sequence"/>
</dbReference>
<dbReference type="PROSITE" id="PS50011">
    <property type="entry name" value="PROTEIN_KINASE_DOM"/>
    <property type="match status" value="1"/>
</dbReference>
<dbReference type="PROSITE" id="PS00107">
    <property type="entry name" value="PROTEIN_KINASE_ATP"/>
    <property type="match status" value="1"/>
</dbReference>
<feature type="compositionally biased region" description="Low complexity" evidence="6">
    <location>
        <begin position="191"/>
        <end position="200"/>
    </location>
</feature>
<keyword evidence="1" id="KW-0808">Transferase</keyword>
<evidence type="ECO:0000256" key="3">
    <source>
        <dbReference type="ARBA" id="ARBA00022777"/>
    </source>
</evidence>
<keyword evidence="3 9" id="KW-0418">Kinase</keyword>
<dbReference type="PROSITE" id="PS00109">
    <property type="entry name" value="PROTEIN_KINASE_TYR"/>
    <property type="match status" value="1"/>
</dbReference>
<organism evidence="9 10">
    <name type="scientific">Paenibacillus chitinolyticus</name>
    <dbReference type="NCBI Taxonomy" id="79263"/>
    <lineage>
        <taxon>Bacteria</taxon>
        <taxon>Bacillati</taxon>
        <taxon>Bacillota</taxon>
        <taxon>Bacilli</taxon>
        <taxon>Bacillales</taxon>
        <taxon>Paenibacillaceae</taxon>
        <taxon>Paenibacillus</taxon>
    </lineage>
</organism>
<keyword evidence="4 5" id="KW-0067">ATP-binding</keyword>
<evidence type="ECO:0000313" key="9">
    <source>
        <dbReference type="EMBL" id="QAV16296.1"/>
    </source>
</evidence>
<evidence type="ECO:0000313" key="11">
    <source>
        <dbReference type="Proteomes" id="UP001527202"/>
    </source>
</evidence>
<evidence type="ECO:0000256" key="6">
    <source>
        <dbReference type="SAM" id="MobiDB-lite"/>
    </source>
</evidence>
<dbReference type="InterPro" id="IPR017441">
    <property type="entry name" value="Protein_kinase_ATP_BS"/>
</dbReference>
<proteinExistence type="predicted"/>
<keyword evidence="2 5" id="KW-0547">Nucleotide-binding</keyword>
<evidence type="ECO:0000256" key="1">
    <source>
        <dbReference type="ARBA" id="ARBA00022679"/>
    </source>
</evidence>
<dbReference type="InterPro" id="IPR008266">
    <property type="entry name" value="Tyr_kinase_AS"/>
</dbReference>
<feature type="domain" description="Protein kinase" evidence="7">
    <location>
        <begin position="40"/>
        <end position="303"/>
    </location>
</feature>
<evidence type="ECO:0000256" key="5">
    <source>
        <dbReference type="PROSITE-ProRule" id="PRU10141"/>
    </source>
</evidence>
<dbReference type="InterPro" id="IPR011009">
    <property type="entry name" value="Kinase-like_dom_sf"/>
</dbReference>
<gene>
    <name evidence="8" type="ORF">M5X16_23660</name>
    <name evidence="9" type="ORF">PC41400_00695</name>
</gene>
<evidence type="ECO:0000256" key="4">
    <source>
        <dbReference type="ARBA" id="ARBA00022840"/>
    </source>
</evidence>
<dbReference type="EMBL" id="CP026520">
    <property type="protein sequence ID" value="QAV16296.1"/>
    <property type="molecule type" value="Genomic_DNA"/>
</dbReference>
<dbReference type="GO" id="GO:0005524">
    <property type="term" value="F:ATP binding"/>
    <property type="evidence" value="ECO:0007669"/>
    <property type="project" value="UniProtKB-UniRule"/>
</dbReference>
<dbReference type="Proteomes" id="UP000288943">
    <property type="component" value="Chromosome"/>
</dbReference>
<feature type="binding site" evidence="5">
    <location>
        <position position="69"/>
    </location>
    <ligand>
        <name>ATP</name>
        <dbReference type="ChEBI" id="CHEBI:30616"/>
    </ligand>
</feature>
<dbReference type="RefSeq" id="WP_042231374.1">
    <property type="nucleotide sequence ID" value="NZ_CP026520.1"/>
</dbReference>
<dbReference type="PANTHER" id="PTHR48016">
    <property type="entry name" value="MAP KINASE KINASE KINASE SSK2-RELATED-RELATED"/>
    <property type="match status" value="1"/>
</dbReference>
<dbReference type="GO" id="GO:0004672">
    <property type="term" value="F:protein kinase activity"/>
    <property type="evidence" value="ECO:0007669"/>
    <property type="project" value="InterPro"/>
</dbReference>